<reference evidence="1" key="1">
    <citation type="submission" date="2022-10" db="EMBL/GenBank/DDBJ databases">
        <title>Cytochrome P450 Catalyzes Benzene Ring Formation in the Biosynthesis of Trialkyl-Substituted Aromatic Polyketides.</title>
        <authorList>
            <person name="Zhao E."/>
            <person name="Ge H."/>
        </authorList>
    </citation>
    <scope>NUCLEOTIDE SEQUENCE</scope>
    <source>
        <strain evidence="1">NA0869</strain>
    </source>
</reference>
<keyword evidence="1" id="KW-0540">Nuclease</keyword>
<dbReference type="CDD" id="cd00085">
    <property type="entry name" value="HNHc"/>
    <property type="match status" value="1"/>
</dbReference>
<keyword evidence="2" id="KW-1185">Reference proteome</keyword>
<dbReference type="GO" id="GO:0004519">
    <property type="term" value="F:endonuclease activity"/>
    <property type="evidence" value="ECO:0007669"/>
    <property type="project" value="UniProtKB-KW"/>
</dbReference>
<accession>A0ABY6I8M2</accession>
<evidence type="ECO:0000313" key="1">
    <source>
        <dbReference type="EMBL" id="UYQ62332.1"/>
    </source>
</evidence>
<dbReference type="Proteomes" id="UP001163878">
    <property type="component" value="Chromosome"/>
</dbReference>
<protein>
    <submittedName>
        <fullName evidence="1">HNH endonuclease</fullName>
    </submittedName>
</protein>
<dbReference type="InterPro" id="IPR003615">
    <property type="entry name" value="HNH_nuc"/>
</dbReference>
<gene>
    <name evidence="1" type="ORF">OGH68_13145</name>
</gene>
<keyword evidence="1" id="KW-0255">Endonuclease</keyword>
<organism evidence="1 2">
    <name type="scientific">Streptomyces peucetius</name>
    <dbReference type="NCBI Taxonomy" id="1950"/>
    <lineage>
        <taxon>Bacteria</taxon>
        <taxon>Bacillati</taxon>
        <taxon>Actinomycetota</taxon>
        <taxon>Actinomycetes</taxon>
        <taxon>Kitasatosporales</taxon>
        <taxon>Streptomycetaceae</taxon>
        <taxon>Streptomyces</taxon>
    </lineage>
</organism>
<sequence>MTGARRYTRELLAAAAEACADIDEVIAFLGTQPYEKLQRHLLRRFEHYGIDVSHFPRPRRGPHGAKLPPGPDEVRAAVSQSTSVAGALRVLQRPDNTRLRAQFRQLVAEYGIDTSHFLGQAHQKGKPGTAAKPAAEILVRRHAGHRTKTALLRRALSESGVPELCDGCGTGPAWFGRPMTLEVDHINGDCRDDRRENLRLLCPNCHAVTTTWCRGGKARKHVPASAP</sequence>
<keyword evidence="1" id="KW-0378">Hydrolase</keyword>
<dbReference type="RefSeq" id="WP_264243688.1">
    <property type="nucleotide sequence ID" value="NZ_CP107567.1"/>
</dbReference>
<proteinExistence type="predicted"/>
<dbReference type="EMBL" id="CP107567">
    <property type="protein sequence ID" value="UYQ62332.1"/>
    <property type="molecule type" value="Genomic_DNA"/>
</dbReference>
<name>A0ABY6I8M2_STRPE</name>
<evidence type="ECO:0000313" key="2">
    <source>
        <dbReference type="Proteomes" id="UP001163878"/>
    </source>
</evidence>